<dbReference type="VEuPathDB" id="TriTrypDB:TcIL3000.11.1410"/>
<reference evidence="1" key="1">
    <citation type="journal article" date="2012" name="Proc. Natl. Acad. Sci. U.S.A.">
        <title>Antigenic diversity is generated by distinct evolutionary mechanisms in African trypanosome species.</title>
        <authorList>
            <person name="Jackson A.P."/>
            <person name="Berry A."/>
            <person name="Aslett M."/>
            <person name="Allison H.C."/>
            <person name="Burton P."/>
            <person name="Vavrova-Anderson J."/>
            <person name="Brown R."/>
            <person name="Browne H."/>
            <person name="Corton N."/>
            <person name="Hauser H."/>
            <person name="Gamble J."/>
            <person name="Gilderthorp R."/>
            <person name="Marcello L."/>
            <person name="McQuillan J."/>
            <person name="Otto T.D."/>
            <person name="Quail M.A."/>
            <person name="Sanders M.J."/>
            <person name="van Tonder A."/>
            <person name="Ginger M.L."/>
            <person name="Field M.C."/>
            <person name="Barry J.D."/>
            <person name="Hertz-Fowler C."/>
            <person name="Berriman M."/>
        </authorList>
    </citation>
    <scope>NUCLEOTIDE SEQUENCE</scope>
    <source>
        <strain evidence="1">IL3000</strain>
    </source>
</reference>
<protein>
    <submittedName>
        <fullName evidence="1">Uncharacterized protein</fullName>
    </submittedName>
</protein>
<name>G0UZD8_TRYCI</name>
<proteinExistence type="predicted"/>
<dbReference type="EMBL" id="HE575324">
    <property type="protein sequence ID" value="CCC94757.1"/>
    <property type="molecule type" value="Genomic_DNA"/>
</dbReference>
<organism evidence="1">
    <name type="scientific">Trypanosoma congolense (strain IL3000)</name>
    <dbReference type="NCBI Taxonomy" id="1068625"/>
    <lineage>
        <taxon>Eukaryota</taxon>
        <taxon>Discoba</taxon>
        <taxon>Euglenozoa</taxon>
        <taxon>Kinetoplastea</taxon>
        <taxon>Metakinetoplastina</taxon>
        <taxon>Trypanosomatida</taxon>
        <taxon>Trypanosomatidae</taxon>
        <taxon>Trypanosoma</taxon>
        <taxon>Nannomonas</taxon>
    </lineage>
</organism>
<dbReference type="AlphaFoldDB" id="G0UZD8"/>
<sequence length="835" mass="93231">MLRRFALTSNVVLWLRFDRDPASDAVRYRPLPESMQPKRLEDDFTPFPLPKFDDDLGYGPVRLQNIPDIEVAKERSQRDKFTLSRVMLHDTVMGEGTAAEATEGCSDSAAVSVTETMEKEDHPTSSYATGSPLQTISPGEEDDDVMAGYAVSKDFPLIDRLYCTRSIDDLIYQFEHRPHNESRSAALADMASSLPLRSDAELLRMLESISSPFPPDGRGLNFLTVKVRKYGRPYYVSNMLLTAYVNLINAATVVLVHEQPWRLSDNPALFIQLLHFMALIKIFEPNKWFTFSDNAPSNRADYKHPTGINNSTAFWGTGEELFDFMVRLVQPGGDGAVSSVLELCSDDQLVDLLSGFCAVLPDGKATGDVFNAITRAFLQRLRGKALEPCTPKAFSTIERMYFVTVLCDAGIDELLQLLLADSSCPRGPDFFAAVARTKEAAIQQKALALLQESLDVASAKREEVAILALLESGYELLLSVRDKVAAYAFAVNNMFDYHILNSFQHCSTVAERLRDEQTSIASNIPETLRDVQAQLRTSNERRALGKTATAAQVEGNSHHTVVSARCSIRTMLSQLEYLNSVDNVFILHSSLLRTATNQLVAAVRRLSSGKDSLIVTMSCLRSISVKSVTSHDAKERTACATALDIIAYELEKGRAVLLPLSEEILLHDAGTYCDEDLMLWTVAAFFARELPLVKVHTLIHSGCTARNPYRFLKGGHNLLVSSFSLHDKEAPLLSSLYSKELKLVTHNVRLMKQVCDRKCTLNWYNPVRARFVYRRDKALFDKYHVTARNLAPGFSRGALGHDWRGLGVYTPDHSQIPYRPVPSWMLGRSEVKLGH</sequence>
<accession>G0UZD8</accession>
<gene>
    <name evidence="1" type="ORF">TCIL3000_11_1410</name>
</gene>
<evidence type="ECO:0000313" key="1">
    <source>
        <dbReference type="EMBL" id="CCC94757.1"/>
    </source>
</evidence>